<dbReference type="Gene3D" id="3.10.450.50">
    <property type="match status" value="1"/>
</dbReference>
<protein>
    <submittedName>
        <fullName evidence="2">SnoaL-like domain-containing protein</fullName>
    </submittedName>
</protein>
<evidence type="ECO:0000313" key="3">
    <source>
        <dbReference type="Proteomes" id="UP000199614"/>
    </source>
</evidence>
<dbReference type="OrthoDB" id="4941530at2"/>
<dbReference type="AlphaFoldDB" id="A0A1I5HQ67"/>
<reference evidence="2 3" key="1">
    <citation type="submission" date="2016-10" db="EMBL/GenBank/DDBJ databases">
        <authorList>
            <person name="de Groot N.N."/>
        </authorList>
    </citation>
    <scope>NUCLEOTIDE SEQUENCE [LARGE SCALE GENOMIC DNA]</scope>
    <source>
        <strain evidence="2 3">CGMCC 4.1877</strain>
    </source>
</reference>
<sequence length="171" mass="19774">MSQDVSVLECLRAVEEIKILKARYFRYADTKRMDLFRDLFVPGATALFHDIHTEAKPIDEVLGTLEKVVEQCTTIHRGFMPEIEILGPKEARGVWAMEDQLHWTTPSPDGVSHMIGYGHYYETYRLHQDSWRISTLELTRLRLEILTEPRDLTTRPPLEAHLQAERGPSSV</sequence>
<evidence type="ECO:0000259" key="1">
    <source>
        <dbReference type="Pfam" id="PF13577"/>
    </source>
</evidence>
<name>A0A1I5HQ67_PSUAM</name>
<feature type="domain" description="SnoaL-like" evidence="1">
    <location>
        <begin position="11"/>
        <end position="136"/>
    </location>
</feature>
<gene>
    <name evidence="2" type="ORF">SAMN05216207_10713</name>
</gene>
<evidence type="ECO:0000313" key="2">
    <source>
        <dbReference type="EMBL" id="SFO50056.1"/>
    </source>
</evidence>
<keyword evidence="3" id="KW-1185">Reference proteome</keyword>
<dbReference type="EMBL" id="FOUY01000071">
    <property type="protein sequence ID" value="SFO50056.1"/>
    <property type="molecule type" value="Genomic_DNA"/>
</dbReference>
<proteinExistence type="predicted"/>
<dbReference type="InterPro" id="IPR032710">
    <property type="entry name" value="NTF2-like_dom_sf"/>
</dbReference>
<dbReference type="Pfam" id="PF13577">
    <property type="entry name" value="SnoaL_4"/>
    <property type="match status" value="1"/>
</dbReference>
<dbReference type="SUPFAM" id="SSF54427">
    <property type="entry name" value="NTF2-like"/>
    <property type="match status" value="1"/>
</dbReference>
<accession>A0A1I5HQ67</accession>
<dbReference type="STRING" id="260086.SAMN05216207_10713"/>
<organism evidence="2 3">
    <name type="scientific">Pseudonocardia ammonioxydans</name>
    <dbReference type="NCBI Taxonomy" id="260086"/>
    <lineage>
        <taxon>Bacteria</taxon>
        <taxon>Bacillati</taxon>
        <taxon>Actinomycetota</taxon>
        <taxon>Actinomycetes</taxon>
        <taxon>Pseudonocardiales</taxon>
        <taxon>Pseudonocardiaceae</taxon>
        <taxon>Pseudonocardia</taxon>
    </lineage>
</organism>
<dbReference type="InterPro" id="IPR037401">
    <property type="entry name" value="SnoaL-like"/>
</dbReference>
<dbReference type="Proteomes" id="UP000199614">
    <property type="component" value="Unassembled WGS sequence"/>
</dbReference>